<dbReference type="GO" id="GO:0000981">
    <property type="term" value="F:DNA-binding transcription factor activity, RNA polymerase II-specific"/>
    <property type="evidence" value="ECO:0007669"/>
    <property type="project" value="TreeGrafter"/>
</dbReference>
<dbReference type="PANTHER" id="PTHR23043">
    <property type="entry name" value="HYPOXIA-INDUCIBLE FACTOR 1 ALPHA"/>
    <property type="match status" value="1"/>
</dbReference>
<feature type="region of interest" description="Disordered" evidence="5">
    <location>
        <begin position="145"/>
        <end position="176"/>
    </location>
</feature>
<keyword evidence="4" id="KW-0539">Nucleus</keyword>
<evidence type="ECO:0000256" key="1">
    <source>
        <dbReference type="ARBA" id="ARBA00022737"/>
    </source>
</evidence>
<keyword evidence="8" id="KW-1185">Reference proteome</keyword>
<feature type="non-terminal residue" evidence="7">
    <location>
        <position position="1"/>
    </location>
</feature>
<keyword evidence="2" id="KW-0805">Transcription regulation</keyword>
<name>A0A7K5BVZ8_MOTAL</name>
<feature type="domain" description="Hypoxia-inducible factor alpha subunit-like" evidence="6">
    <location>
        <begin position="208"/>
        <end position="233"/>
    </location>
</feature>
<dbReference type="GO" id="GO:0000977">
    <property type="term" value="F:RNA polymerase II transcription regulatory region sequence-specific DNA binding"/>
    <property type="evidence" value="ECO:0007669"/>
    <property type="project" value="TreeGrafter"/>
</dbReference>
<dbReference type="Pfam" id="PF11413">
    <property type="entry name" value="HIF-1"/>
    <property type="match status" value="1"/>
</dbReference>
<evidence type="ECO:0000256" key="4">
    <source>
        <dbReference type="ARBA" id="ARBA00023242"/>
    </source>
</evidence>
<proteinExistence type="predicted"/>
<feature type="compositionally biased region" description="Basic and acidic residues" evidence="5">
    <location>
        <begin position="263"/>
        <end position="272"/>
    </location>
</feature>
<feature type="compositionally biased region" description="Low complexity" evidence="5">
    <location>
        <begin position="277"/>
        <end position="300"/>
    </location>
</feature>
<sequence>VQKDLIFSLGQTECMLKPVESPDMKMTKIFSKDDLDDTNSLFEKLKQEPDALTVLAPAAGDTIISLDFSSNESDEQQCDEVPLYNDVMLPSSSEKLQNINMAMSPLPASETTKPLRSNADPALNREVVSKLEPNTEPLELSFTMPQVQEQPTSPSDASTSQSSPEPSSPNDYCFDVDNDMASEFKLELVEKLFAIDTEAKNPFSTQETDLDLEMLAPYIPMDDDFQLRSFDQLSPLESSSCSSQSAASIPLFQQGQAAAGSAEEAKPGDEVKSAIVPSSPARAGPESSSAPASPYGGSRSRTASPIRAGKGTVDQVEKPSPGAPSLLTVTLNERSTALDEELNPKMLALHNAQRKRKMEHDGSLFQAVGI</sequence>
<reference evidence="7 8" key="1">
    <citation type="submission" date="2019-09" db="EMBL/GenBank/DDBJ databases">
        <title>Bird 10,000 Genomes (B10K) Project - Family phase.</title>
        <authorList>
            <person name="Zhang G."/>
        </authorList>
    </citation>
    <scope>NUCLEOTIDE SEQUENCE [LARGE SCALE GENOMIC DNA]</scope>
    <source>
        <strain evidence="7">B10K-DU-001-75</strain>
        <tissue evidence="7">Muscle</tissue>
    </source>
</reference>
<keyword evidence="3" id="KW-0804">Transcription</keyword>
<dbReference type="InterPro" id="IPR021537">
    <property type="entry name" value="HIF_alpha-like"/>
</dbReference>
<accession>A0A7K5BVZ8</accession>
<organism evidence="7 8">
    <name type="scientific">Motacilla alba</name>
    <name type="common">White wagtail</name>
    <name type="synonym">Pied wagtail</name>
    <dbReference type="NCBI Taxonomy" id="45807"/>
    <lineage>
        <taxon>Eukaryota</taxon>
        <taxon>Metazoa</taxon>
        <taxon>Chordata</taxon>
        <taxon>Craniata</taxon>
        <taxon>Vertebrata</taxon>
        <taxon>Euteleostomi</taxon>
        <taxon>Archelosauria</taxon>
        <taxon>Archosauria</taxon>
        <taxon>Dinosauria</taxon>
        <taxon>Saurischia</taxon>
        <taxon>Theropoda</taxon>
        <taxon>Coelurosauria</taxon>
        <taxon>Aves</taxon>
        <taxon>Neognathae</taxon>
        <taxon>Neoaves</taxon>
        <taxon>Telluraves</taxon>
        <taxon>Australaves</taxon>
        <taxon>Passeriformes</taxon>
        <taxon>Passeroidea</taxon>
        <taxon>Motacillidae</taxon>
        <taxon>Motacilla</taxon>
    </lineage>
</organism>
<evidence type="ECO:0000313" key="8">
    <source>
        <dbReference type="Proteomes" id="UP000532252"/>
    </source>
</evidence>
<dbReference type="PANTHER" id="PTHR23043:SF7">
    <property type="entry name" value="HYPOXIA-INDUCIBLE FACTOR 1-ALPHA"/>
    <property type="match status" value="1"/>
</dbReference>
<evidence type="ECO:0000256" key="2">
    <source>
        <dbReference type="ARBA" id="ARBA00023015"/>
    </source>
</evidence>
<dbReference type="GO" id="GO:0005634">
    <property type="term" value="C:nucleus"/>
    <property type="evidence" value="ECO:0007669"/>
    <property type="project" value="InterPro"/>
</dbReference>
<keyword evidence="1" id="KW-0677">Repeat</keyword>
<dbReference type="AlphaFoldDB" id="A0A7K5BVZ8"/>
<dbReference type="InterPro" id="IPR001321">
    <property type="entry name" value="HIF-1_alpha"/>
</dbReference>
<feature type="compositionally biased region" description="Low complexity" evidence="5">
    <location>
        <begin position="151"/>
        <end position="169"/>
    </location>
</feature>
<evidence type="ECO:0000256" key="3">
    <source>
        <dbReference type="ARBA" id="ARBA00023163"/>
    </source>
</evidence>
<feature type="non-terminal residue" evidence="7">
    <location>
        <position position="370"/>
    </location>
</feature>
<protein>
    <submittedName>
        <fullName evidence="7">HIF1A factor</fullName>
    </submittedName>
</protein>
<dbReference type="GO" id="GO:0071456">
    <property type="term" value="P:cellular response to hypoxia"/>
    <property type="evidence" value="ECO:0007669"/>
    <property type="project" value="TreeGrafter"/>
</dbReference>
<dbReference type="Proteomes" id="UP000532252">
    <property type="component" value="Unassembled WGS sequence"/>
</dbReference>
<gene>
    <name evidence="7" type="primary">Hif1a_1</name>
    <name evidence="7" type="ORF">MOTALB_R07801</name>
</gene>
<evidence type="ECO:0000259" key="6">
    <source>
        <dbReference type="Pfam" id="PF11413"/>
    </source>
</evidence>
<evidence type="ECO:0000313" key="7">
    <source>
        <dbReference type="EMBL" id="NWR99932.1"/>
    </source>
</evidence>
<dbReference type="EMBL" id="VXBE01003528">
    <property type="protein sequence ID" value="NWR99932.1"/>
    <property type="molecule type" value="Genomic_DNA"/>
</dbReference>
<comment type="caution">
    <text evidence="7">The sequence shown here is derived from an EMBL/GenBank/DDBJ whole genome shotgun (WGS) entry which is preliminary data.</text>
</comment>
<evidence type="ECO:0000256" key="5">
    <source>
        <dbReference type="SAM" id="MobiDB-lite"/>
    </source>
</evidence>
<dbReference type="PRINTS" id="PR01080">
    <property type="entry name" value="HYPOXIAIF1A"/>
</dbReference>
<feature type="region of interest" description="Disordered" evidence="5">
    <location>
        <begin position="258"/>
        <end position="326"/>
    </location>
</feature>